<reference evidence="3" key="1">
    <citation type="journal article" date="2019" name="Int. J. Syst. Evol. Microbiol.">
        <title>The Global Catalogue of Microorganisms (GCM) 10K type strain sequencing project: providing services to taxonomists for standard genome sequencing and annotation.</title>
        <authorList>
            <consortium name="The Broad Institute Genomics Platform"/>
            <consortium name="The Broad Institute Genome Sequencing Center for Infectious Disease"/>
            <person name="Wu L."/>
            <person name="Ma J."/>
        </authorList>
    </citation>
    <scope>NUCLEOTIDE SEQUENCE [LARGE SCALE GENOMIC DNA]</scope>
    <source>
        <strain evidence="3">NBRC 101365</strain>
    </source>
</reference>
<feature type="region of interest" description="Disordered" evidence="1">
    <location>
        <begin position="60"/>
        <end position="83"/>
    </location>
</feature>
<evidence type="ECO:0000256" key="1">
    <source>
        <dbReference type="SAM" id="MobiDB-lite"/>
    </source>
</evidence>
<organism evidence="2 3">
    <name type="scientific">Labrys miyagiensis</name>
    <dbReference type="NCBI Taxonomy" id="346912"/>
    <lineage>
        <taxon>Bacteria</taxon>
        <taxon>Pseudomonadati</taxon>
        <taxon>Pseudomonadota</taxon>
        <taxon>Alphaproteobacteria</taxon>
        <taxon>Hyphomicrobiales</taxon>
        <taxon>Xanthobacteraceae</taxon>
        <taxon>Labrys</taxon>
    </lineage>
</organism>
<name>A0ABQ6CNY4_9HYPH</name>
<evidence type="ECO:0000313" key="2">
    <source>
        <dbReference type="EMBL" id="GLS22048.1"/>
    </source>
</evidence>
<gene>
    <name evidence="2" type="ORF">GCM10007874_50650</name>
</gene>
<accession>A0ABQ6CNY4</accession>
<keyword evidence="3" id="KW-1185">Reference proteome</keyword>
<sequence length="104" mass="10815">MQQASSYCDKILIVSSFVSGQDRHGLLAEGRSSAGDGCIACDRNGEEECRAAALAASGDEGAQIDERKGRAGSGRQRSGRELSEAGVLDDAAVTAVNIRIDAEE</sequence>
<protein>
    <submittedName>
        <fullName evidence="2">Uncharacterized protein</fullName>
    </submittedName>
</protein>
<evidence type="ECO:0000313" key="3">
    <source>
        <dbReference type="Proteomes" id="UP001156882"/>
    </source>
</evidence>
<comment type="caution">
    <text evidence="2">The sequence shown here is derived from an EMBL/GenBank/DDBJ whole genome shotgun (WGS) entry which is preliminary data.</text>
</comment>
<proteinExistence type="predicted"/>
<dbReference type="Proteomes" id="UP001156882">
    <property type="component" value="Unassembled WGS sequence"/>
</dbReference>
<dbReference type="EMBL" id="BSPC01000057">
    <property type="protein sequence ID" value="GLS22048.1"/>
    <property type="molecule type" value="Genomic_DNA"/>
</dbReference>